<accession>Q1PZQ3</accession>
<dbReference type="EMBL" id="CT573072">
    <property type="protein sequence ID" value="CAJ72556.1"/>
    <property type="molecule type" value="Genomic_DNA"/>
</dbReference>
<name>Q1PZQ3_KUEST</name>
<evidence type="ECO:0000313" key="1">
    <source>
        <dbReference type="EMBL" id="CAJ72556.1"/>
    </source>
</evidence>
<proteinExistence type="predicted"/>
<gene>
    <name evidence="1" type="ORF">kustd1811</name>
</gene>
<dbReference type="AlphaFoldDB" id="Q1PZQ3"/>
<reference evidence="1" key="2">
    <citation type="submission" date="2006-01" db="EMBL/GenBank/DDBJ databases">
        <authorList>
            <person name="Genoscope"/>
        </authorList>
    </citation>
    <scope>NUCLEOTIDE SEQUENCE</scope>
</reference>
<reference evidence="1" key="1">
    <citation type="journal article" date="2006" name="Nature">
        <title>Deciphering the evolution and metabolism of an anammox bacterium from a community genome.</title>
        <authorList>
            <person name="Strous M."/>
            <person name="Pelletier E."/>
            <person name="Mangenot S."/>
            <person name="Rattei T."/>
            <person name="Lehner A."/>
            <person name="Taylor M.W."/>
            <person name="Horn M."/>
            <person name="Daims H."/>
            <person name="Bartol-Mavel D."/>
            <person name="Wincker P."/>
            <person name="Barbe V."/>
            <person name="Fonknechten N."/>
            <person name="Vallenet D."/>
            <person name="Segurens B."/>
            <person name="Schenowitz-Truong C."/>
            <person name="Medigue C."/>
            <person name="Collingro A."/>
            <person name="Snel B."/>
            <person name="Dutilh B.E."/>
            <person name="OpDenCamp H.J.M."/>
            <person name="vanDerDrift C."/>
            <person name="Cirpus I."/>
            <person name="vanDePas-Schoonen K.T."/>
            <person name="Harhangi H.R."/>
            <person name="vanNiftrik L."/>
            <person name="Schmid M."/>
            <person name="Keltjens J."/>
            <person name="vanDeVossenberg J."/>
            <person name="Kartal B."/>
            <person name="Meier H."/>
            <person name="Frishman D."/>
            <person name="Huynen M.A."/>
            <person name="Mewes H."/>
            <person name="Weissenbach J."/>
            <person name="Jetten M.S.M."/>
            <person name="Wagner M."/>
            <person name="LePaslier D."/>
        </authorList>
    </citation>
    <scope>NUCLEOTIDE SEQUENCE</scope>
</reference>
<organism evidence="1">
    <name type="scientific">Kuenenia stuttgartiensis</name>
    <dbReference type="NCBI Taxonomy" id="174633"/>
    <lineage>
        <taxon>Bacteria</taxon>
        <taxon>Pseudomonadati</taxon>
        <taxon>Planctomycetota</taxon>
        <taxon>Candidatus Brocadiia</taxon>
        <taxon>Candidatus Brocadiales</taxon>
        <taxon>Candidatus Brocadiaceae</taxon>
        <taxon>Candidatus Kuenenia</taxon>
    </lineage>
</organism>
<protein>
    <submittedName>
        <fullName evidence="1">Uncharacterized protein</fullName>
    </submittedName>
</protein>
<sequence>MPKLANASPLQFKYGKRSLFITKKGGTIQKEYCILFFFRLKNPENHYGAM</sequence>